<keyword evidence="4 6" id="KW-1133">Transmembrane helix</keyword>
<sequence length="322" mass="35404">MLESDRFVWKASSMLRSKHRAARMIYDGAIEVGKRWWHHNHSRSAAALAFYSLFSMVPILVVATQLAAAVVGRQWAEEGVGEAAEIMFDRESSEYLRSLLKSQPGAAFTGISSIIGFFVLLFAASKVVVELREVLTTVFGKRHREGKKGFVIGLIVGRLVPITLVVGLGMILAFSALATAALQILTTHLNGWLPVNLALWSSIQRVAPLVLVTLLFALILRWLPPRPPAFKDSLVGGVISCGLLAMLRRGIEFYFGQSSIGTAYGAAVTLVVVLLWIYFTIQIFFIGAEITAYLSRLRHEQEYEDPDPLAAGNGLTSDLKKN</sequence>
<keyword evidence="2" id="KW-1003">Cell membrane</keyword>
<dbReference type="GO" id="GO:0005886">
    <property type="term" value="C:plasma membrane"/>
    <property type="evidence" value="ECO:0007669"/>
    <property type="project" value="UniProtKB-SubCell"/>
</dbReference>
<keyword evidence="3 6" id="KW-0812">Transmembrane</keyword>
<comment type="caution">
    <text evidence="7">The sequence shown here is derived from an EMBL/GenBank/DDBJ whole genome shotgun (WGS) entry which is preliminary data.</text>
</comment>
<reference evidence="7" key="1">
    <citation type="submission" date="2021-01" db="EMBL/GenBank/DDBJ databases">
        <title>Modified the classification status of verrucomicrobia.</title>
        <authorList>
            <person name="Feng X."/>
        </authorList>
    </citation>
    <scope>NUCLEOTIDE SEQUENCE</scope>
    <source>
        <strain evidence="7">KCTC 22041</strain>
    </source>
</reference>
<evidence type="ECO:0000256" key="2">
    <source>
        <dbReference type="ARBA" id="ARBA00022475"/>
    </source>
</evidence>
<dbReference type="InterPro" id="IPR017039">
    <property type="entry name" value="Virul_fac_BrkB"/>
</dbReference>
<dbReference type="AlphaFoldDB" id="A0A934SA91"/>
<dbReference type="PANTHER" id="PTHR30213:SF1">
    <property type="entry name" value="INNER MEMBRANE PROTEIN YHJD"/>
    <property type="match status" value="1"/>
</dbReference>
<comment type="subcellular location">
    <subcellularLocation>
        <location evidence="1">Cell membrane</location>
        <topology evidence="1">Multi-pass membrane protein</topology>
    </subcellularLocation>
</comment>
<evidence type="ECO:0000313" key="7">
    <source>
        <dbReference type="EMBL" id="MBK1881658.1"/>
    </source>
</evidence>
<feature type="transmembrane region" description="Helical" evidence="6">
    <location>
        <begin position="202"/>
        <end position="222"/>
    </location>
</feature>
<name>A0A934SA91_9BACT</name>
<feature type="transmembrane region" description="Helical" evidence="6">
    <location>
        <begin position="263"/>
        <end position="288"/>
    </location>
</feature>
<feature type="transmembrane region" description="Helical" evidence="6">
    <location>
        <begin position="150"/>
        <end position="182"/>
    </location>
</feature>
<protein>
    <submittedName>
        <fullName evidence="7">YihY/virulence factor BrkB family protein</fullName>
    </submittedName>
</protein>
<evidence type="ECO:0000256" key="6">
    <source>
        <dbReference type="SAM" id="Phobius"/>
    </source>
</evidence>
<evidence type="ECO:0000256" key="5">
    <source>
        <dbReference type="ARBA" id="ARBA00023136"/>
    </source>
</evidence>
<feature type="transmembrane region" description="Helical" evidence="6">
    <location>
        <begin position="45"/>
        <end position="68"/>
    </location>
</feature>
<dbReference type="PANTHER" id="PTHR30213">
    <property type="entry name" value="INNER MEMBRANE PROTEIN YHJD"/>
    <property type="match status" value="1"/>
</dbReference>
<keyword evidence="8" id="KW-1185">Reference proteome</keyword>
<evidence type="ECO:0000256" key="4">
    <source>
        <dbReference type="ARBA" id="ARBA00022989"/>
    </source>
</evidence>
<gene>
    <name evidence="7" type="ORF">JIN85_04490</name>
</gene>
<evidence type="ECO:0000313" key="8">
    <source>
        <dbReference type="Proteomes" id="UP000603141"/>
    </source>
</evidence>
<dbReference type="EMBL" id="JAENIJ010000005">
    <property type="protein sequence ID" value="MBK1881658.1"/>
    <property type="molecule type" value="Genomic_DNA"/>
</dbReference>
<dbReference type="Pfam" id="PF03631">
    <property type="entry name" value="Virul_fac_BrkB"/>
    <property type="match status" value="1"/>
</dbReference>
<feature type="transmembrane region" description="Helical" evidence="6">
    <location>
        <begin position="106"/>
        <end position="129"/>
    </location>
</feature>
<organism evidence="7 8">
    <name type="scientific">Luteolibacter pohnpeiensis</name>
    <dbReference type="NCBI Taxonomy" id="454153"/>
    <lineage>
        <taxon>Bacteria</taxon>
        <taxon>Pseudomonadati</taxon>
        <taxon>Verrucomicrobiota</taxon>
        <taxon>Verrucomicrobiia</taxon>
        <taxon>Verrucomicrobiales</taxon>
        <taxon>Verrucomicrobiaceae</taxon>
        <taxon>Luteolibacter</taxon>
    </lineage>
</organism>
<accession>A0A934SA91</accession>
<keyword evidence="5 6" id="KW-0472">Membrane</keyword>
<proteinExistence type="predicted"/>
<feature type="transmembrane region" description="Helical" evidence="6">
    <location>
        <begin position="234"/>
        <end position="251"/>
    </location>
</feature>
<evidence type="ECO:0000256" key="3">
    <source>
        <dbReference type="ARBA" id="ARBA00022692"/>
    </source>
</evidence>
<evidence type="ECO:0000256" key="1">
    <source>
        <dbReference type="ARBA" id="ARBA00004651"/>
    </source>
</evidence>
<dbReference type="Proteomes" id="UP000603141">
    <property type="component" value="Unassembled WGS sequence"/>
</dbReference>
<dbReference type="PIRSF" id="PIRSF035875">
    <property type="entry name" value="RNase_BN"/>
    <property type="match status" value="1"/>
</dbReference>